<feature type="compositionally biased region" description="Basic and acidic residues" evidence="1">
    <location>
        <begin position="259"/>
        <end position="276"/>
    </location>
</feature>
<comment type="caution">
    <text evidence="2">The sequence shown here is derived from an EMBL/GenBank/DDBJ whole genome shotgun (WGS) entry which is preliminary data.</text>
</comment>
<feature type="compositionally biased region" description="Low complexity" evidence="1">
    <location>
        <begin position="298"/>
        <end position="310"/>
    </location>
</feature>
<dbReference type="PATRIC" id="fig|1283301.3.peg.5502"/>
<evidence type="ECO:0000313" key="3">
    <source>
        <dbReference type="Proteomes" id="UP000015001"/>
    </source>
</evidence>
<dbReference type="EMBL" id="AOPY01001499">
    <property type="protein sequence ID" value="EPJ37436.1"/>
    <property type="molecule type" value="Genomic_DNA"/>
</dbReference>
<feature type="compositionally biased region" description="Basic and acidic residues" evidence="1">
    <location>
        <begin position="674"/>
        <end position="686"/>
    </location>
</feature>
<feature type="compositionally biased region" description="Basic residues" evidence="1">
    <location>
        <begin position="553"/>
        <end position="592"/>
    </location>
</feature>
<reference evidence="2 3" key="1">
    <citation type="submission" date="2013-02" db="EMBL/GenBank/DDBJ databases">
        <title>Draft Genome Sequence of Streptomyces afghaniensis, Which Produces Compounds of the Julimycin B-Complex.</title>
        <authorList>
            <person name="Gruening B.A."/>
            <person name="Praeg A."/>
            <person name="Erxleben A."/>
            <person name="Guenther S."/>
            <person name="Fiedler H.-P."/>
            <person name="Goodfellow M."/>
            <person name="Mueller M."/>
        </authorList>
    </citation>
    <scope>NUCLEOTIDE SEQUENCE [LARGE SCALE GENOMIC DNA]</scope>
    <source>
        <strain evidence="2 3">772</strain>
    </source>
</reference>
<dbReference type="AlphaFoldDB" id="S4MLD0"/>
<feature type="region of interest" description="Disordered" evidence="1">
    <location>
        <begin position="356"/>
        <end position="379"/>
    </location>
</feature>
<feature type="compositionally biased region" description="Basic and acidic residues" evidence="1">
    <location>
        <begin position="486"/>
        <end position="499"/>
    </location>
</feature>
<organism evidence="2 3">
    <name type="scientific">Streptomyces afghaniensis 772</name>
    <dbReference type="NCBI Taxonomy" id="1283301"/>
    <lineage>
        <taxon>Bacteria</taxon>
        <taxon>Bacillati</taxon>
        <taxon>Actinomycetota</taxon>
        <taxon>Actinomycetes</taxon>
        <taxon>Kitasatosporales</taxon>
        <taxon>Streptomycetaceae</taxon>
        <taxon>Streptomyces</taxon>
    </lineage>
</organism>
<sequence length="854" mass="99300">MVHHRRTGLRGQVPGHPQRLVGVAHRHHWRGRATRRRTSGLQVRQRGRVAPVHRVRRLGRGRHRPLQGVLPARLVSGDLRLHALRQRQLGPDVHPVHPGHRRVLRGARPLRGRAALRRRRRGQRQRPAPHRHRRGTGPGVRPRPGPRAARRRPARGRRAGRLEPGRRPVRLRRQPAAEERRVRRPLQPRRRRALRPRPGPHRQVRQEVRLRRRTRKPAPDLRDGLRALRRRPGPRHPLHQGGRLPRHGRRPGRRGQQRRPAELGHPHLRGHEDPGRGRAHGSGRCHGGGRRQVRHRGLAAVGVGRVVHGPAGDRSRRALRDDRDRPRHAAVHRPWRPPGQALLLHGHGHQLPGHQRPFRLGGGGPRAARPLGDAGRRRRADPRLGRVRRRAVRAGGVRHRRHPPPGVLAAARRRHDHRADRVSAQLPVLQDRRHDTSGPGRGRRARRHADPGPAAAHLERRVVRTGQGGSRRQGHRQHTRAAVPAADDHDERRLPDLVPRHPARVGDSASGPVRRGRGRRLPAAHAVLGPRDPPGRPLHRSHLPGRHPLDRGRLHRRRPRQHGVRRSHPHLLPRRRRGLRRDRHRRLRQRQRRLPDRRRGLVRAPPGHRRRRPAGSRGRRRGRARLDRPGPLRPLQGAARHHGRRPLRDDRHRHRRGRLRHPRPVRRRHRHTRHDVPLRRRQDQLRRTRPPVGVRHVDDADTVQAATHFRHHGVRQQGRALQAPPARVSRTHTVRRGRAARRPARRQAHRPDLRNTHADGRVQGHHQRGQRRRRRRRHPHPHGGHPAAGALDLRRPRGRSPRRPRLRHPRRGRRPHPRQHRPRGRDLRGARRRNRPHRQQPGHDRPVRTTARHR</sequence>
<feature type="compositionally biased region" description="Basic residues" evidence="1">
    <location>
        <begin position="227"/>
        <end position="257"/>
    </location>
</feature>
<feature type="region of interest" description="Disordered" evidence="1">
    <location>
        <begin position="90"/>
        <end position="334"/>
    </location>
</feature>
<feature type="compositionally biased region" description="Basic residues" evidence="1">
    <location>
        <begin position="796"/>
        <end position="823"/>
    </location>
</feature>
<feature type="compositionally biased region" description="Basic residues" evidence="1">
    <location>
        <begin position="148"/>
        <end position="159"/>
    </location>
</feature>
<feature type="compositionally biased region" description="Basic and acidic residues" evidence="1">
    <location>
        <begin position="311"/>
        <end position="327"/>
    </location>
</feature>
<feature type="compositionally biased region" description="Basic residues" evidence="1">
    <location>
        <begin position="97"/>
        <end position="135"/>
    </location>
</feature>
<keyword evidence="3" id="KW-1185">Reference proteome</keyword>
<evidence type="ECO:0000256" key="1">
    <source>
        <dbReference type="SAM" id="MobiDB-lite"/>
    </source>
</evidence>
<feature type="compositionally biased region" description="Basic and acidic residues" evidence="1">
    <location>
        <begin position="217"/>
        <end position="226"/>
    </location>
</feature>
<feature type="compositionally biased region" description="Basic residues" evidence="1">
    <location>
        <begin position="639"/>
        <end position="673"/>
    </location>
</feature>
<feature type="compositionally biased region" description="Basic residues" evidence="1">
    <location>
        <begin position="830"/>
        <end position="840"/>
    </location>
</feature>
<accession>S4MLD0</accession>
<name>S4MLD0_9ACTN</name>
<feature type="compositionally biased region" description="Basic residues" evidence="1">
    <location>
        <begin position="182"/>
        <end position="203"/>
    </location>
</feature>
<dbReference type="Proteomes" id="UP000015001">
    <property type="component" value="Unassembled WGS sequence"/>
</dbReference>
<feature type="compositionally biased region" description="Basic residues" evidence="1">
    <location>
        <begin position="606"/>
        <end position="623"/>
    </location>
</feature>
<evidence type="ECO:0000313" key="2">
    <source>
        <dbReference type="EMBL" id="EPJ37436.1"/>
    </source>
</evidence>
<gene>
    <name evidence="2" type="ORF">STAFG_5535</name>
</gene>
<feature type="compositionally biased region" description="Basic residues" evidence="1">
    <location>
        <begin position="277"/>
        <end position="297"/>
    </location>
</feature>
<feature type="compositionally biased region" description="Basic and acidic residues" evidence="1">
    <location>
        <begin position="749"/>
        <end position="762"/>
    </location>
</feature>
<feature type="region of interest" description="Disordered" evidence="1">
    <location>
        <begin position="410"/>
        <end position="697"/>
    </location>
</feature>
<protein>
    <submittedName>
        <fullName evidence="2">Uncharacterized protein</fullName>
    </submittedName>
</protein>
<proteinExistence type="predicted"/>
<feature type="compositionally biased region" description="Basic residues" evidence="1">
    <location>
        <begin position="763"/>
        <end position="783"/>
    </location>
</feature>
<dbReference type="HOGENOM" id="CLU_313441_0_0_11"/>
<feature type="region of interest" description="Disordered" evidence="1">
    <location>
        <begin position="709"/>
        <end position="854"/>
    </location>
</feature>
<feature type="compositionally biased region" description="Basic residues" evidence="1">
    <location>
        <begin position="729"/>
        <end position="748"/>
    </location>
</feature>